<sequence>MTMMEMIFYNKGQHKGDDFLKKAAILMTALILTIFLTACADFENSGSEDQAAPIPEVEVLLDQQPYPINEPVDIRAEVTQNDEPVPDASYVKFEIWNTEEGQETSETKEAEHTEAGIYELSYTFEQEGSYQVIAHTQVGDLHTMPQKEVQVGTGHEGHSMEMESSKFMVHLMTEETFSAGSESMLTVHINHMEEPFTEGQVTYIITPEAGGESSEVTAEEKQPGEYQGSYTFEEAGNYTVTVVYEQEEKELEGRKEQTIEVTE</sequence>
<comment type="caution">
    <text evidence="2">The sequence shown here is derived from an EMBL/GenBank/DDBJ whole genome shotgun (WGS) entry which is preliminary data.</text>
</comment>
<name>A0A845DUE6_9BACI</name>
<dbReference type="InterPro" id="IPR013783">
    <property type="entry name" value="Ig-like_fold"/>
</dbReference>
<evidence type="ECO:0000313" key="3">
    <source>
        <dbReference type="Proteomes" id="UP000460949"/>
    </source>
</evidence>
<proteinExistence type="predicted"/>
<protein>
    <recommendedName>
        <fullName evidence="1">YtkA-like domain-containing protein</fullName>
    </recommendedName>
</protein>
<dbReference type="AlphaFoldDB" id="A0A845DUE6"/>
<feature type="domain" description="YtkA-like" evidence="1">
    <location>
        <begin position="163"/>
        <end position="242"/>
    </location>
</feature>
<accession>A0A845DUE6</accession>
<dbReference type="PROSITE" id="PS50194">
    <property type="entry name" value="FILAMIN_REPEAT"/>
    <property type="match status" value="1"/>
</dbReference>
<dbReference type="InterPro" id="IPR032693">
    <property type="entry name" value="YtkA-like_dom"/>
</dbReference>
<dbReference type="Pfam" id="PF13115">
    <property type="entry name" value="YtkA"/>
    <property type="match status" value="2"/>
</dbReference>
<dbReference type="Proteomes" id="UP000460949">
    <property type="component" value="Unassembled WGS sequence"/>
</dbReference>
<gene>
    <name evidence="2" type="ORF">GLW04_15325</name>
</gene>
<dbReference type="Gene3D" id="2.60.40.10">
    <property type="entry name" value="Immunoglobulins"/>
    <property type="match status" value="1"/>
</dbReference>
<organism evidence="2 3">
    <name type="scientific">Halobacillus litoralis</name>
    <dbReference type="NCBI Taxonomy" id="45668"/>
    <lineage>
        <taxon>Bacteria</taxon>
        <taxon>Bacillati</taxon>
        <taxon>Bacillota</taxon>
        <taxon>Bacilli</taxon>
        <taxon>Bacillales</taxon>
        <taxon>Bacillaceae</taxon>
        <taxon>Halobacillus</taxon>
    </lineage>
</organism>
<dbReference type="EMBL" id="WMET01000004">
    <property type="protein sequence ID" value="MYL21271.1"/>
    <property type="molecule type" value="Genomic_DNA"/>
</dbReference>
<reference evidence="2 3" key="1">
    <citation type="submission" date="2019-11" db="EMBL/GenBank/DDBJ databases">
        <title>Genome sequences of 17 halophilic strains isolated from different environments.</title>
        <authorList>
            <person name="Furrow R.E."/>
        </authorList>
    </citation>
    <scope>NUCLEOTIDE SEQUENCE [LARGE SCALE GENOMIC DNA]</scope>
    <source>
        <strain evidence="2 3">22511_23_Filter</strain>
    </source>
</reference>
<evidence type="ECO:0000313" key="2">
    <source>
        <dbReference type="EMBL" id="MYL21271.1"/>
    </source>
</evidence>
<evidence type="ECO:0000259" key="1">
    <source>
        <dbReference type="Pfam" id="PF13115"/>
    </source>
</evidence>
<feature type="domain" description="YtkA-like" evidence="1">
    <location>
        <begin position="57"/>
        <end position="135"/>
    </location>
</feature>
<dbReference type="InterPro" id="IPR017868">
    <property type="entry name" value="Filamin/ABP280_repeat-like"/>
</dbReference>